<evidence type="ECO:0000256" key="6">
    <source>
        <dbReference type="ARBA" id="ARBA00023244"/>
    </source>
</evidence>
<evidence type="ECO:0000259" key="12">
    <source>
        <dbReference type="Pfam" id="PF01488"/>
    </source>
</evidence>
<keyword evidence="6 8" id="KW-0627">Porphyrin biosynthesis</keyword>
<evidence type="ECO:0000313" key="14">
    <source>
        <dbReference type="EMBL" id="MCL9818938.1"/>
    </source>
</evidence>
<proteinExistence type="inferred from homology"/>
<dbReference type="PIRSF" id="PIRSF000445">
    <property type="entry name" value="4pyrrol_synth_GluRdtase"/>
    <property type="match status" value="1"/>
</dbReference>
<evidence type="ECO:0000256" key="3">
    <source>
        <dbReference type="ARBA" id="ARBA00012970"/>
    </source>
</evidence>
<dbReference type="EC" id="1.2.1.70" evidence="3 8"/>
<gene>
    <name evidence="8 14" type="primary">hemA</name>
    <name evidence="14" type="ORF">NCR95_01935</name>
</gene>
<dbReference type="HAMAP" id="MF_00087">
    <property type="entry name" value="Glu_tRNA_reductase"/>
    <property type="match status" value="1"/>
</dbReference>
<keyword evidence="5 8" id="KW-0560">Oxidoreductase</keyword>
<evidence type="ECO:0000259" key="11">
    <source>
        <dbReference type="Pfam" id="PF00745"/>
    </source>
</evidence>
<evidence type="ECO:0000256" key="1">
    <source>
        <dbReference type="ARBA" id="ARBA00005059"/>
    </source>
</evidence>
<evidence type="ECO:0000313" key="15">
    <source>
        <dbReference type="Proteomes" id="UP001057522"/>
    </source>
</evidence>
<organism evidence="14 15">
    <name type="scientific">Helicobacter colisuis</name>
    <dbReference type="NCBI Taxonomy" id="2949739"/>
    <lineage>
        <taxon>Bacteria</taxon>
        <taxon>Pseudomonadati</taxon>
        <taxon>Campylobacterota</taxon>
        <taxon>Epsilonproteobacteria</taxon>
        <taxon>Campylobacterales</taxon>
        <taxon>Helicobacteraceae</taxon>
        <taxon>Helicobacter</taxon>
    </lineage>
</organism>
<keyword evidence="4 8" id="KW-0521">NADP</keyword>
<evidence type="ECO:0000256" key="9">
    <source>
        <dbReference type="RuleBase" id="RU000584"/>
    </source>
</evidence>
<keyword evidence="10" id="KW-0175">Coiled coil</keyword>
<feature type="binding site" evidence="8">
    <location>
        <position position="111"/>
    </location>
    <ligand>
        <name>substrate</name>
    </ligand>
</feature>
<dbReference type="CDD" id="cd05213">
    <property type="entry name" value="NAD_bind_Glutamyl_tRNA_reduct"/>
    <property type="match status" value="1"/>
</dbReference>
<comment type="pathway">
    <text evidence="1 8 9">Porphyrin-containing compound metabolism; protoporphyrin-IX biosynthesis; 5-aminolevulinate from L-glutamyl-tRNA(Glu): step 1/2.</text>
</comment>
<comment type="domain">
    <text evidence="8">Possesses an unusual extended V-shaped dimeric structure with each monomer consisting of three distinct domains arranged along a curved 'spinal' alpha-helix. The N-terminal catalytic domain specifically recognizes the glutamate moiety of the substrate. The second domain is the NADPH-binding domain, and the third C-terminal domain is responsible for dimerization.</text>
</comment>
<keyword evidence="15" id="KW-1185">Reference proteome</keyword>
<dbReference type="InterPro" id="IPR036291">
    <property type="entry name" value="NAD(P)-bd_dom_sf"/>
</dbReference>
<dbReference type="Proteomes" id="UP001057522">
    <property type="component" value="Unassembled WGS sequence"/>
</dbReference>
<dbReference type="InterPro" id="IPR015896">
    <property type="entry name" value="4pyrrol_synth_GluRdtase_dimer"/>
</dbReference>
<dbReference type="InterPro" id="IPR036453">
    <property type="entry name" value="GluRdtase_dimer_dom_sf"/>
</dbReference>
<dbReference type="GO" id="GO:0008883">
    <property type="term" value="F:glutamyl-tRNA reductase activity"/>
    <property type="evidence" value="ECO:0007669"/>
    <property type="project" value="UniProtKB-EC"/>
</dbReference>
<accession>A0ABT0TU05</accession>
<feature type="site" description="Important for activity" evidence="8">
    <location>
        <position position="101"/>
    </location>
</feature>
<reference evidence="14" key="1">
    <citation type="submission" date="2022-06" db="EMBL/GenBank/DDBJ databases">
        <title>Helicobacter colisuis sp. nov.</title>
        <authorList>
            <person name="Papic B."/>
            <person name="Gruntar I."/>
        </authorList>
    </citation>
    <scope>NUCLEOTIDE SEQUENCE</scope>
    <source>
        <strain evidence="14">11154-15</strain>
    </source>
</reference>
<comment type="subunit">
    <text evidence="8">Homodimer.</text>
</comment>
<comment type="caution">
    <text evidence="14">The sequence shown here is derived from an EMBL/GenBank/DDBJ whole genome shotgun (WGS) entry which is preliminary data.</text>
</comment>
<evidence type="ECO:0000259" key="13">
    <source>
        <dbReference type="Pfam" id="PF05201"/>
    </source>
</evidence>
<dbReference type="EMBL" id="JAMOKX010000001">
    <property type="protein sequence ID" value="MCL9818938.1"/>
    <property type="molecule type" value="Genomic_DNA"/>
</dbReference>
<evidence type="ECO:0000256" key="10">
    <source>
        <dbReference type="SAM" id="Coils"/>
    </source>
</evidence>
<feature type="binding site" evidence="8">
    <location>
        <begin position="51"/>
        <end position="54"/>
    </location>
    <ligand>
        <name>substrate</name>
    </ligand>
</feature>
<comment type="similarity">
    <text evidence="2 8 9">Belongs to the glutamyl-tRNA reductase family.</text>
</comment>
<evidence type="ECO:0000256" key="8">
    <source>
        <dbReference type="HAMAP-Rule" id="MF_00087"/>
    </source>
</evidence>
<feature type="domain" description="Quinate/shikimate 5-dehydrogenase/glutamyl-tRNA reductase" evidence="12">
    <location>
        <begin position="175"/>
        <end position="307"/>
    </location>
</feature>
<dbReference type="InterPro" id="IPR036343">
    <property type="entry name" value="GluRdtase_N_sf"/>
</dbReference>
<name>A0ABT0TU05_9HELI</name>
<comment type="catalytic activity">
    <reaction evidence="7 8 9">
        <text>(S)-4-amino-5-oxopentanoate + tRNA(Glu) + NADP(+) = L-glutamyl-tRNA(Glu) + NADPH + H(+)</text>
        <dbReference type="Rhea" id="RHEA:12344"/>
        <dbReference type="Rhea" id="RHEA-COMP:9663"/>
        <dbReference type="Rhea" id="RHEA-COMP:9680"/>
        <dbReference type="ChEBI" id="CHEBI:15378"/>
        <dbReference type="ChEBI" id="CHEBI:57501"/>
        <dbReference type="ChEBI" id="CHEBI:57783"/>
        <dbReference type="ChEBI" id="CHEBI:58349"/>
        <dbReference type="ChEBI" id="CHEBI:78442"/>
        <dbReference type="ChEBI" id="CHEBI:78520"/>
        <dbReference type="EC" id="1.2.1.70"/>
    </reaction>
</comment>
<dbReference type="InterPro" id="IPR006151">
    <property type="entry name" value="Shikm_DH/Glu-tRNA_Rdtase"/>
</dbReference>
<dbReference type="SUPFAM" id="SSF69075">
    <property type="entry name" value="Glutamyl tRNA-reductase dimerization domain"/>
    <property type="match status" value="1"/>
</dbReference>
<dbReference type="SUPFAM" id="SSF69742">
    <property type="entry name" value="Glutamyl tRNA-reductase catalytic, N-terminal domain"/>
    <property type="match status" value="1"/>
</dbReference>
<dbReference type="Pfam" id="PF01488">
    <property type="entry name" value="Shikimate_DH"/>
    <property type="match status" value="1"/>
</dbReference>
<evidence type="ECO:0000256" key="7">
    <source>
        <dbReference type="ARBA" id="ARBA00047464"/>
    </source>
</evidence>
<feature type="binding site" evidence="8">
    <location>
        <begin position="116"/>
        <end position="118"/>
    </location>
    <ligand>
        <name>substrate</name>
    </ligand>
</feature>
<dbReference type="InterPro" id="IPR015895">
    <property type="entry name" value="4pyrrol_synth_GluRdtase_N"/>
</dbReference>
<evidence type="ECO:0000256" key="4">
    <source>
        <dbReference type="ARBA" id="ARBA00022857"/>
    </source>
</evidence>
<feature type="binding site" evidence="8">
    <location>
        <begin position="191"/>
        <end position="196"/>
    </location>
    <ligand>
        <name>NADP(+)</name>
        <dbReference type="ChEBI" id="CHEBI:58349"/>
    </ligand>
</feature>
<dbReference type="Gene3D" id="3.40.50.720">
    <property type="entry name" value="NAD(P)-binding Rossmann-like Domain"/>
    <property type="match status" value="1"/>
</dbReference>
<protein>
    <recommendedName>
        <fullName evidence="3 8">Glutamyl-tRNA reductase</fullName>
        <shortName evidence="8">GluTR</shortName>
        <ecNumber evidence="3 8">1.2.1.70</ecNumber>
    </recommendedName>
</protein>
<dbReference type="SUPFAM" id="SSF51735">
    <property type="entry name" value="NAD(P)-binding Rossmann-fold domains"/>
    <property type="match status" value="1"/>
</dbReference>
<feature type="coiled-coil region" evidence="10">
    <location>
        <begin position="203"/>
        <end position="230"/>
    </location>
</feature>
<dbReference type="InterPro" id="IPR000343">
    <property type="entry name" value="4pyrrol_synth_GluRdtase"/>
</dbReference>
<evidence type="ECO:0000256" key="5">
    <source>
        <dbReference type="ARBA" id="ARBA00023002"/>
    </source>
</evidence>
<sequence>MDYYILSYSHKNTDIALREKLALDTKNKNTKKLLLELVENKFIEEAVILSTCNRIEFILSVHNPQKAEEFLFAKLCDYSGISEDSLKKHADSYDNIAAIHHLFSVASSLDSLVVGETQISGQLKNAFKFSYDLGCCSLSLSRAIHFAFRCAASVRNSTNISQNSVSVASTAVVKAREVFGNLKGQKVLVVGAGEMSSLCVKHLVNHEAQIILLNRDIENAERLRKEVLQNSPKANIEVLSFRDLGVLINQLPLVFTATGAPHTIITQDMVEKKEISRYWFDLAVPRDIDQIHDEKIHIFAVDDLQDIVKKNLALREEQAKVAYGIVGRCTQEFFAWLQTLNVEPLIKAIRQQAKDSSLKELQKGIAKGYLPKEYEKNIEKTLHNAFNTFLHQLTINLKSVANTSKGDGIIESLRFLFEENTETIMVEKYKCEYSDNKPLKED</sequence>
<dbReference type="RefSeq" id="WP_112057321.1">
    <property type="nucleotide sequence ID" value="NZ_JAMOKX010000001.1"/>
</dbReference>
<dbReference type="Gene3D" id="3.30.460.30">
    <property type="entry name" value="Glutamyl-tRNA reductase, N-terminal domain"/>
    <property type="match status" value="1"/>
</dbReference>
<dbReference type="PANTHER" id="PTHR43013:SF1">
    <property type="entry name" value="GLUTAMYL-TRNA REDUCTASE"/>
    <property type="match status" value="1"/>
</dbReference>
<evidence type="ECO:0000256" key="2">
    <source>
        <dbReference type="ARBA" id="ARBA00005916"/>
    </source>
</evidence>
<dbReference type="Pfam" id="PF00745">
    <property type="entry name" value="GlutR_dimer"/>
    <property type="match status" value="1"/>
</dbReference>
<dbReference type="Pfam" id="PF05201">
    <property type="entry name" value="GlutR_N"/>
    <property type="match status" value="1"/>
</dbReference>
<feature type="active site" description="Nucleophile" evidence="8">
    <location>
        <position position="52"/>
    </location>
</feature>
<feature type="binding site" evidence="8">
    <location>
        <position position="122"/>
    </location>
    <ligand>
        <name>substrate</name>
    </ligand>
</feature>
<comment type="miscellaneous">
    <text evidence="8">During catalysis, the active site Cys acts as a nucleophile attacking the alpha-carbonyl group of tRNA-bound glutamate with the formation of a thioester intermediate between enzyme and glutamate, and the concomitant release of tRNA(Glu). The thioester intermediate is finally reduced by direct hydride transfer from NADPH, to form the product GSA.</text>
</comment>
<feature type="domain" description="Glutamyl-tRNA reductase N-terminal" evidence="13">
    <location>
        <begin position="7"/>
        <end position="158"/>
    </location>
</feature>
<feature type="domain" description="Tetrapyrrole biosynthesis glutamyl-tRNA reductase dimerisation" evidence="11">
    <location>
        <begin position="322"/>
        <end position="418"/>
    </location>
</feature>
<dbReference type="PANTHER" id="PTHR43013">
    <property type="entry name" value="GLUTAMYL-TRNA REDUCTASE"/>
    <property type="match status" value="1"/>
</dbReference>
<comment type="function">
    <text evidence="8">Catalyzes the NADPH-dependent reduction of glutamyl-tRNA(Glu) to glutamate 1-semialdehyde (GSA).</text>
</comment>
<dbReference type="NCBIfam" id="TIGR01035">
    <property type="entry name" value="hemA"/>
    <property type="match status" value="1"/>
</dbReference>